<sequence>MYQLIDFTEMGDSRGALVALEGGVHIPFDLKRVFYVYGTKGDVPRGCHANRKTKFVLVSVNGSCTVTVKDGVNDVDIVLDNPTKGLFLDKMVWKEMHHFSDNAVLLVLCSEPYDKHEYVFDYDEYLMEIRNESNL</sequence>
<gene>
    <name evidence="2" type="primary">fdtA</name>
</gene>
<evidence type="ECO:0000313" key="2">
    <source>
        <dbReference type="EMBL" id="AWU66717.1"/>
    </source>
</evidence>
<dbReference type="Gene3D" id="2.60.120.10">
    <property type="entry name" value="Jelly Rolls"/>
    <property type="match status" value="1"/>
</dbReference>
<reference evidence="2" key="1">
    <citation type="submission" date="2018-05" db="EMBL/GenBank/DDBJ databases">
        <authorList>
            <person name="Lanie J.A."/>
            <person name="Ng W.-L."/>
            <person name="Kazmierczak K.M."/>
            <person name="Andrzejewski T.M."/>
            <person name="Davidsen T.M."/>
            <person name="Wayne K.J."/>
            <person name="Tettelin H."/>
            <person name="Glass J.I."/>
            <person name="Rusch D."/>
            <person name="Podicherti R."/>
            <person name="Tsui H.-C.T."/>
            <person name="Winkler M.E."/>
        </authorList>
    </citation>
    <scope>NUCLEOTIDE SEQUENCE</scope>
    <source>
        <strain evidence="2">O32_G3543</strain>
    </source>
</reference>
<dbReference type="InterPro" id="IPR011051">
    <property type="entry name" value="RmlC_Cupin_sf"/>
</dbReference>
<dbReference type="SUPFAM" id="SSF51182">
    <property type="entry name" value="RmlC-like cupins"/>
    <property type="match status" value="1"/>
</dbReference>
<accession>A0A2Z4BXY2</accession>
<protein>
    <submittedName>
        <fullName evidence="2">dTDP-6-deoxy-hex-4-uloseisomerase</fullName>
    </submittedName>
</protein>
<dbReference type="GO" id="GO:0016853">
    <property type="term" value="F:isomerase activity"/>
    <property type="evidence" value="ECO:0007669"/>
    <property type="project" value="UniProtKB-KW"/>
</dbReference>
<evidence type="ECO:0000259" key="1">
    <source>
        <dbReference type="Pfam" id="PF05523"/>
    </source>
</evidence>
<keyword evidence="2" id="KW-0413">Isomerase</keyword>
<dbReference type="InterPro" id="IPR008894">
    <property type="entry name" value="QdtA_cupin_dom"/>
</dbReference>
<organism evidence="2">
    <name type="scientific">Citrobacter youngae</name>
    <dbReference type="NCBI Taxonomy" id="133448"/>
    <lineage>
        <taxon>Bacteria</taxon>
        <taxon>Pseudomonadati</taxon>
        <taxon>Pseudomonadota</taxon>
        <taxon>Gammaproteobacteria</taxon>
        <taxon>Enterobacterales</taxon>
        <taxon>Enterobacteriaceae</taxon>
        <taxon>Citrobacter</taxon>
        <taxon>Citrobacter freundii complex</taxon>
    </lineage>
</organism>
<dbReference type="AlphaFoldDB" id="A0A2Z4BXY2"/>
<dbReference type="CDD" id="cd20292">
    <property type="entry name" value="cupin_QdtA-like"/>
    <property type="match status" value="1"/>
</dbReference>
<feature type="domain" description="Sugar 3,4-ketoisomerase QdtA cupin" evidence="1">
    <location>
        <begin position="2"/>
        <end position="128"/>
    </location>
</feature>
<dbReference type="Pfam" id="PF05523">
    <property type="entry name" value="FdtA"/>
    <property type="match status" value="1"/>
</dbReference>
<dbReference type="EMBL" id="MH325900">
    <property type="protein sequence ID" value="AWU66717.1"/>
    <property type="molecule type" value="Genomic_DNA"/>
</dbReference>
<proteinExistence type="predicted"/>
<name>A0A2Z4BXY2_9ENTR</name>
<dbReference type="InterPro" id="IPR014710">
    <property type="entry name" value="RmlC-like_jellyroll"/>
</dbReference>